<name>A0A2H3JRE9_WOLCO</name>
<evidence type="ECO:0000313" key="2">
    <source>
        <dbReference type="EMBL" id="PCH39244.1"/>
    </source>
</evidence>
<gene>
    <name evidence="2" type="ORF">WOLCODRAFT_21392</name>
</gene>
<proteinExistence type="predicted"/>
<evidence type="ECO:0000256" key="1">
    <source>
        <dbReference type="SAM" id="Coils"/>
    </source>
</evidence>
<keyword evidence="3" id="KW-1185">Reference proteome</keyword>
<protein>
    <submittedName>
        <fullName evidence="2">Uncharacterized protein</fullName>
    </submittedName>
</protein>
<dbReference type="EMBL" id="KB467976">
    <property type="protein sequence ID" value="PCH39244.1"/>
    <property type="molecule type" value="Genomic_DNA"/>
</dbReference>
<reference evidence="2 3" key="1">
    <citation type="journal article" date="2012" name="Science">
        <title>The Paleozoic origin of enzymatic lignin decomposition reconstructed from 31 fungal genomes.</title>
        <authorList>
            <person name="Floudas D."/>
            <person name="Binder M."/>
            <person name="Riley R."/>
            <person name="Barry K."/>
            <person name="Blanchette R.A."/>
            <person name="Henrissat B."/>
            <person name="Martinez A.T."/>
            <person name="Otillar R."/>
            <person name="Spatafora J.W."/>
            <person name="Yadav J.S."/>
            <person name="Aerts A."/>
            <person name="Benoit I."/>
            <person name="Boyd A."/>
            <person name="Carlson A."/>
            <person name="Copeland A."/>
            <person name="Coutinho P.M."/>
            <person name="de Vries R.P."/>
            <person name="Ferreira P."/>
            <person name="Findley K."/>
            <person name="Foster B."/>
            <person name="Gaskell J."/>
            <person name="Glotzer D."/>
            <person name="Gorecki P."/>
            <person name="Heitman J."/>
            <person name="Hesse C."/>
            <person name="Hori C."/>
            <person name="Igarashi K."/>
            <person name="Jurgens J.A."/>
            <person name="Kallen N."/>
            <person name="Kersten P."/>
            <person name="Kohler A."/>
            <person name="Kuees U."/>
            <person name="Kumar T.K.A."/>
            <person name="Kuo A."/>
            <person name="LaButti K."/>
            <person name="Larrondo L.F."/>
            <person name="Lindquist E."/>
            <person name="Ling A."/>
            <person name="Lombard V."/>
            <person name="Lucas S."/>
            <person name="Lundell T."/>
            <person name="Martin R."/>
            <person name="McLaughlin D.J."/>
            <person name="Morgenstern I."/>
            <person name="Morin E."/>
            <person name="Murat C."/>
            <person name="Nagy L.G."/>
            <person name="Nolan M."/>
            <person name="Ohm R.A."/>
            <person name="Patyshakuliyeva A."/>
            <person name="Rokas A."/>
            <person name="Ruiz-Duenas F.J."/>
            <person name="Sabat G."/>
            <person name="Salamov A."/>
            <person name="Samejima M."/>
            <person name="Schmutz J."/>
            <person name="Slot J.C."/>
            <person name="St John F."/>
            <person name="Stenlid J."/>
            <person name="Sun H."/>
            <person name="Sun S."/>
            <person name="Syed K."/>
            <person name="Tsang A."/>
            <person name="Wiebenga A."/>
            <person name="Young D."/>
            <person name="Pisabarro A."/>
            <person name="Eastwood D.C."/>
            <person name="Martin F."/>
            <person name="Cullen D."/>
            <person name="Grigoriev I.V."/>
            <person name="Hibbett D.S."/>
        </authorList>
    </citation>
    <scope>NUCLEOTIDE SEQUENCE [LARGE SCALE GENOMIC DNA]</scope>
    <source>
        <strain evidence="2 3">MD-104</strain>
    </source>
</reference>
<organism evidence="2 3">
    <name type="scientific">Wolfiporia cocos (strain MD-104)</name>
    <name type="common">Brown rot fungus</name>
    <dbReference type="NCBI Taxonomy" id="742152"/>
    <lineage>
        <taxon>Eukaryota</taxon>
        <taxon>Fungi</taxon>
        <taxon>Dikarya</taxon>
        <taxon>Basidiomycota</taxon>
        <taxon>Agaricomycotina</taxon>
        <taxon>Agaricomycetes</taxon>
        <taxon>Polyporales</taxon>
        <taxon>Phaeolaceae</taxon>
        <taxon>Wolfiporia</taxon>
    </lineage>
</organism>
<accession>A0A2H3JRE9</accession>
<dbReference type="AlphaFoldDB" id="A0A2H3JRE9"/>
<sequence length="175" mass="19454">MPNQSIEVILPNGQKRTHINKVKSLDDLKADLKQLLGPDPPQDLIMEYKLVNGTDSLPLNSASEYKAFHAFMSFNNVHSLTVHPHVEQESEALQEEVQILKKQTEEAVTKHAAALKTGIQKILYHQLKKKMEGLLTIEEKKEIIARAMTDGIEGGIGADMDDIVGDIAEEFNSIA</sequence>
<dbReference type="Proteomes" id="UP000218811">
    <property type="component" value="Unassembled WGS sequence"/>
</dbReference>
<keyword evidence="1" id="KW-0175">Coiled coil</keyword>
<feature type="coiled-coil region" evidence="1">
    <location>
        <begin position="83"/>
        <end position="110"/>
    </location>
</feature>
<evidence type="ECO:0000313" key="3">
    <source>
        <dbReference type="Proteomes" id="UP000218811"/>
    </source>
</evidence>